<dbReference type="InterPro" id="IPR029787">
    <property type="entry name" value="Nucleotide_cyclase"/>
</dbReference>
<dbReference type="RefSeq" id="WP_094501068.1">
    <property type="nucleotide sequence ID" value="NZ_CAWNHI010000002.1"/>
</dbReference>
<dbReference type="KEGG" id="vqi:CCZ37_14170"/>
<feature type="transmembrane region" description="Helical" evidence="1">
    <location>
        <begin position="47"/>
        <end position="68"/>
    </location>
</feature>
<dbReference type="Pfam" id="PF00990">
    <property type="entry name" value="GGDEF"/>
    <property type="match status" value="1"/>
</dbReference>
<dbReference type="NCBIfam" id="TIGR00254">
    <property type="entry name" value="GGDEF"/>
    <property type="match status" value="1"/>
</dbReference>
<dbReference type="SUPFAM" id="SSF55073">
    <property type="entry name" value="Nucleotide cyclase"/>
    <property type="match status" value="1"/>
</dbReference>
<protein>
    <submittedName>
        <fullName evidence="3">GGDEF domain-containing protein</fullName>
    </submittedName>
</protein>
<feature type="domain" description="GGDEF" evidence="2">
    <location>
        <begin position="222"/>
        <end position="363"/>
    </location>
</feature>
<keyword evidence="1" id="KW-0812">Transmembrane</keyword>
<sequence>MTELVGRHLEEMANMRASRKRRVVALCSFVSVLLFAFYGILHFLEQQYYLSTFNLLCLIAIASNYLYFYHRSDNTSYADLFLSAILLTKGVILLLYGQHMVGNVLWLFPIIAAVIFINDFRIGLVFSCSFFMLIGVSVQLSGVDILPQYLPIDRFFLSLIALCCMCHISSYYYNKAVCYIQHLYQEGIEDLAYTDQLTGLANRWSFETWAREKLSQQTDKKTITALVFLDIDNFKSINDSYGHEVGDRVLQYFANRLKNNVRNKDRKTDKHDYSIARFAGDEFVLLLYDIKTVKDLDGVLNRICYLFEDKYQGSEMINNLTVSIGAALFPSDADNLAELTRCADKAMYAAKHNGKNQYQYYQHLSLDHTAASPAIQPTHFATVTSIKKASEPYT</sequence>
<keyword evidence="4" id="KW-1185">Reference proteome</keyword>
<dbReference type="InterPro" id="IPR043128">
    <property type="entry name" value="Rev_trsase/Diguanyl_cyclase"/>
</dbReference>
<dbReference type="PROSITE" id="PS50887">
    <property type="entry name" value="GGDEF"/>
    <property type="match status" value="1"/>
</dbReference>
<dbReference type="Gene3D" id="3.30.70.270">
    <property type="match status" value="1"/>
</dbReference>
<feature type="transmembrane region" description="Helical" evidence="1">
    <location>
        <begin position="104"/>
        <end position="134"/>
    </location>
</feature>
<organism evidence="3 4">
    <name type="scientific">Vibrio qinghaiensis</name>
    <dbReference type="NCBI Taxonomy" id="2025808"/>
    <lineage>
        <taxon>Bacteria</taxon>
        <taxon>Pseudomonadati</taxon>
        <taxon>Pseudomonadota</taxon>
        <taxon>Gammaproteobacteria</taxon>
        <taxon>Vibrionales</taxon>
        <taxon>Vibrionaceae</taxon>
        <taxon>Vibrio</taxon>
    </lineage>
</organism>
<evidence type="ECO:0000256" key="1">
    <source>
        <dbReference type="SAM" id="Phobius"/>
    </source>
</evidence>
<proteinExistence type="predicted"/>
<feature type="transmembrane region" description="Helical" evidence="1">
    <location>
        <begin position="155"/>
        <end position="173"/>
    </location>
</feature>
<dbReference type="CDD" id="cd01949">
    <property type="entry name" value="GGDEF"/>
    <property type="match status" value="1"/>
</dbReference>
<dbReference type="PANTHER" id="PTHR46663:SF3">
    <property type="entry name" value="SLL0267 PROTEIN"/>
    <property type="match status" value="1"/>
</dbReference>
<dbReference type="AlphaFoldDB" id="A0A223N1V1"/>
<dbReference type="InterPro" id="IPR000160">
    <property type="entry name" value="GGDEF_dom"/>
</dbReference>
<dbReference type="PANTHER" id="PTHR46663">
    <property type="entry name" value="DIGUANYLATE CYCLASE DGCT-RELATED"/>
    <property type="match status" value="1"/>
</dbReference>
<accession>A0A223N1V1</accession>
<dbReference type="EMBL" id="CP022742">
    <property type="protein sequence ID" value="ASU23738.1"/>
    <property type="molecule type" value="Genomic_DNA"/>
</dbReference>
<keyword evidence="1" id="KW-1133">Transmembrane helix</keyword>
<dbReference type="Proteomes" id="UP000215148">
    <property type="component" value="Chromosome 2"/>
</dbReference>
<name>A0A223N1V1_9VIBR</name>
<evidence type="ECO:0000313" key="4">
    <source>
        <dbReference type="Proteomes" id="UP000215148"/>
    </source>
</evidence>
<dbReference type="InterPro" id="IPR052163">
    <property type="entry name" value="DGC-Regulatory_Protein"/>
</dbReference>
<evidence type="ECO:0000259" key="2">
    <source>
        <dbReference type="PROSITE" id="PS50887"/>
    </source>
</evidence>
<feature type="transmembrane region" description="Helical" evidence="1">
    <location>
        <begin position="23"/>
        <end position="41"/>
    </location>
</feature>
<gene>
    <name evidence="3" type="ORF">CCZ37_14170</name>
</gene>
<reference evidence="3 4" key="1">
    <citation type="submission" date="2017-08" db="EMBL/GenBank/DDBJ databases">
        <title>The Vibrio qinghaiensis sp.-Q67 is a luminous bacteria isolated firstly from Qinghai lake, Qinghai province, China, which has been proved to be very sensitive to detect environmental and food pollutants. Therefore, complete genome analysis of V. qinghaiensis sp.-Q67 highlights the potential application of this strain on detection of hazards in the contaminated environments.</title>
        <authorList>
            <person name="Gong L."/>
        </authorList>
    </citation>
    <scope>NUCLEOTIDE SEQUENCE [LARGE SCALE GENOMIC DNA]</scope>
    <source>
        <strain evidence="3 4">Q67</strain>
    </source>
</reference>
<dbReference type="SMART" id="SM00267">
    <property type="entry name" value="GGDEF"/>
    <property type="match status" value="1"/>
</dbReference>
<keyword evidence="1" id="KW-0472">Membrane</keyword>
<evidence type="ECO:0000313" key="3">
    <source>
        <dbReference type="EMBL" id="ASU23738.1"/>
    </source>
</evidence>
<feature type="transmembrane region" description="Helical" evidence="1">
    <location>
        <begin position="80"/>
        <end position="98"/>
    </location>
</feature>